<dbReference type="GO" id="GO:0004674">
    <property type="term" value="F:protein serine/threonine kinase activity"/>
    <property type="evidence" value="ECO:0007669"/>
    <property type="project" value="UniProtKB-KW"/>
</dbReference>
<dbReference type="Proteomes" id="UP000273405">
    <property type="component" value="Unassembled WGS sequence"/>
</dbReference>
<organism evidence="1 2">
    <name type="scientific">Corallococcus sicarius</name>
    <dbReference type="NCBI Taxonomy" id="2316726"/>
    <lineage>
        <taxon>Bacteria</taxon>
        <taxon>Pseudomonadati</taxon>
        <taxon>Myxococcota</taxon>
        <taxon>Myxococcia</taxon>
        <taxon>Myxococcales</taxon>
        <taxon>Cystobacterineae</taxon>
        <taxon>Myxococcaceae</taxon>
        <taxon>Corallococcus</taxon>
    </lineage>
</organism>
<evidence type="ECO:0000313" key="1">
    <source>
        <dbReference type="EMBL" id="RKH27987.1"/>
    </source>
</evidence>
<protein>
    <submittedName>
        <fullName evidence="1">Serine/threonine protein kinase</fullName>
    </submittedName>
</protein>
<keyword evidence="2" id="KW-1185">Reference proteome</keyword>
<evidence type="ECO:0000313" key="2">
    <source>
        <dbReference type="Proteomes" id="UP000273405"/>
    </source>
</evidence>
<reference evidence="2" key="1">
    <citation type="submission" date="2018-09" db="EMBL/GenBank/DDBJ databases">
        <authorList>
            <person name="Livingstone P.G."/>
            <person name="Whitworth D.E."/>
        </authorList>
    </citation>
    <scope>NUCLEOTIDE SEQUENCE [LARGE SCALE GENOMIC DNA]</scope>
    <source>
        <strain evidence="2">CA040B</strain>
    </source>
</reference>
<keyword evidence="1" id="KW-0723">Serine/threonine-protein kinase</keyword>
<dbReference type="AlphaFoldDB" id="A0A3A8M6S6"/>
<name>A0A3A8M6S6_9BACT</name>
<comment type="caution">
    <text evidence="1">The sequence shown here is derived from an EMBL/GenBank/DDBJ whole genome shotgun (WGS) entry which is preliminary data.</text>
</comment>
<feature type="non-terminal residue" evidence="1">
    <location>
        <position position="1"/>
    </location>
</feature>
<keyword evidence="1" id="KW-0418">Kinase</keyword>
<accession>A0A3A8M6S6</accession>
<gene>
    <name evidence="1" type="ORF">D7X12_40435</name>
</gene>
<keyword evidence="1" id="KW-0808">Transferase</keyword>
<dbReference type="EMBL" id="RAWG01000547">
    <property type="protein sequence ID" value="RKH27987.1"/>
    <property type="molecule type" value="Genomic_DNA"/>
</dbReference>
<sequence length="91" mass="10211">QVAPRAPPLVIPALPVLPRNNEAEKRLAKRLDGLVAELRRRTEGLDVAPDLTRQLVQIYSSATGEQTATQRMEVNQALDAWQEKLKARFPK</sequence>
<proteinExistence type="predicted"/>